<dbReference type="AlphaFoldDB" id="A0A815J8J9"/>
<dbReference type="EMBL" id="CAJNOQ010016339">
    <property type="protein sequence ID" value="CAF1379007.1"/>
    <property type="molecule type" value="Genomic_DNA"/>
</dbReference>
<dbReference type="EMBL" id="CAJNOK010051647">
    <property type="protein sequence ID" value="CAF1605276.1"/>
    <property type="molecule type" value="Genomic_DNA"/>
</dbReference>
<proteinExistence type="predicted"/>
<gene>
    <name evidence="1" type="ORF">GPM918_LOCUS32237</name>
    <name evidence="2" type="ORF">OVA965_LOCUS42342</name>
    <name evidence="3" type="ORF">SRO942_LOCUS32902</name>
    <name evidence="4" type="ORF">TMI583_LOCUS44227</name>
</gene>
<dbReference type="Proteomes" id="UP000663829">
    <property type="component" value="Unassembled WGS sequence"/>
</dbReference>
<organism evidence="1 5">
    <name type="scientific">Didymodactylos carnosus</name>
    <dbReference type="NCBI Taxonomy" id="1234261"/>
    <lineage>
        <taxon>Eukaryota</taxon>
        <taxon>Metazoa</taxon>
        <taxon>Spiralia</taxon>
        <taxon>Gnathifera</taxon>
        <taxon>Rotifera</taxon>
        <taxon>Eurotatoria</taxon>
        <taxon>Bdelloidea</taxon>
        <taxon>Philodinida</taxon>
        <taxon>Philodinidae</taxon>
        <taxon>Didymodactylos</taxon>
    </lineage>
</organism>
<comment type="caution">
    <text evidence="1">The sequence shown here is derived from an EMBL/GenBank/DDBJ whole genome shotgun (WGS) entry which is preliminary data.</text>
</comment>
<dbReference type="Proteomes" id="UP000681722">
    <property type="component" value="Unassembled WGS sequence"/>
</dbReference>
<dbReference type="PANTHER" id="PTHR46270:SF2">
    <property type="entry name" value="TIR DOMAIN-CONTAINING PROTEIN"/>
    <property type="match status" value="1"/>
</dbReference>
<evidence type="ECO:0000313" key="4">
    <source>
        <dbReference type="EMBL" id="CAF4416027.1"/>
    </source>
</evidence>
<dbReference type="PANTHER" id="PTHR46270">
    <property type="entry name" value="ARMADILLO-TYPE FOLD-RELATED"/>
    <property type="match status" value="1"/>
</dbReference>
<keyword evidence="5" id="KW-1185">Reference proteome</keyword>
<accession>A0A815J8J9</accession>
<sequence length="172" mass="20280">AAYTSKLRRHIIPCLLESNYAAEDWLGVLFGEKIYIDFDKQFFDDAMKELVGEILNIEKILSCNEKIRDDDSPDNSISNCFRILSSQDQDPLKWNSDQVEAWLSERKLELFLFGLSKINGRALKELLNTKHKHYDHYRSDMLKFLDPLHSEHERSNLILRFSADLEMLFEKH</sequence>
<evidence type="ECO:0000313" key="1">
    <source>
        <dbReference type="EMBL" id="CAF1379007.1"/>
    </source>
</evidence>
<reference evidence="1" key="1">
    <citation type="submission" date="2021-02" db="EMBL/GenBank/DDBJ databases">
        <authorList>
            <person name="Nowell W R."/>
        </authorList>
    </citation>
    <scope>NUCLEOTIDE SEQUENCE</scope>
</reference>
<dbReference type="Proteomes" id="UP000677228">
    <property type="component" value="Unassembled WGS sequence"/>
</dbReference>
<evidence type="ECO:0000313" key="5">
    <source>
        <dbReference type="Proteomes" id="UP000663829"/>
    </source>
</evidence>
<dbReference type="Proteomes" id="UP000682733">
    <property type="component" value="Unassembled WGS sequence"/>
</dbReference>
<evidence type="ECO:0000313" key="3">
    <source>
        <dbReference type="EMBL" id="CAF4272224.1"/>
    </source>
</evidence>
<protein>
    <submittedName>
        <fullName evidence="1">Uncharacterized protein</fullName>
    </submittedName>
</protein>
<dbReference type="EMBL" id="CAJOBC010080301">
    <property type="protein sequence ID" value="CAF4272224.1"/>
    <property type="molecule type" value="Genomic_DNA"/>
</dbReference>
<name>A0A815J8J9_9BILA</name>
<dbReference type="EMBL" id="CAJOBA010075612">
    <property type="protein sequence ID" value="CAF4416027.1"/>
    <property type="molecule type" value="Genomic_DNA"/>
</dbReference>
<evidence type="ECO:0000313" key="2">
    <source>
        <dbReference type="EMBL" id="CAF1605276.1"/>
    </source>
</evidence>
<feature type="non-terminal residue" evidence="1">
    <location>
        <position position="1"/>
    </location>
</feature>